<keyword evidence="2" id="KW-1185">Reference proteome</keyword>
<dbReference type="EMBL" id="REGN01011083">
    <property type="protein sequence ID" value="RMZ97933.1"/>
    <property type="molecule type" value="Genomic_DNA"/>
</dbReference>
<dbReference type="AlphaFoldDB" id="A0A3M7PFY5"/>
<proteinExistence type="predicted"/>
<organism evidence="1 2">
    <name type="scientific">Brachionus plicatilis</name>
    <name type="common">Marine rotifer</name>
    <name type="synonym">Brachionus muelleri</name>
    <dbReference type="NCBI Taxonomy" id="10195"/>
    <lineage>
        <taxon>Eukaryota</taxon>
        <taxon>Metazoa</taxon>
        <taxon>Spiralia</taxon>
        <taxon>Gnathifera</taxon>
        <taxon>Rotifera</taxon>
        <taxon>Eurotatoria</taxon>
        <taxon>Monogononta</taxon>
        <taxon>Pseudotrocha</taxon>
        <taxon>Ploima</taxon>
        <taxon>Brachionidae</taxon>
        <taxon>Brachionus</taxon>
    </lineage>
</organism>
<name>A0A3M7PFY5_BRAPC</name>
<evidence type="ECO:0000313" key="2">
    <source>
        <dbReference type="Proteomes" id="UP000276133"/>
    </source>
</evidence>
<accession>A0A3M7PFY5</accession>
<protein>
    <submittedName>
        <fullName evidence="1">Uncharacterized protein</fullName>
    </submittedName>
</protein>
<reference evidence="1 2" key="1">
    <citation type="journal article" date="2018" name="Sci. Rep.">
        <title>Genomic signatures of local adaptation to the degree of environmental predictability in rotifers.</title>
        <authorList>
            <person name="Franch-Gras L."/>
            <person name="Hahn C."/>
            <person name="Garcia-Roger E.M."/>
            <person name="Carmona M.J."/>
            <person name="Serra M."/>
            <person name="Gomez A."/>
        </authorList>
    </citation>
    <scope>NUCLEOTIDE SEQUENCE [LARGE SCALE GENOMIC DNA]</scope>
    <source>
        <strain evidence="1">HYR1</strain>
    </source>
</reference>
<feature type="non-terminal residue" evidence="1">
    <location>
        <position position="1"/>
    </location>
</feature>
<gene>
    <name evidence="1" type="ORF">BpHYR1_017672</name>
</gene>
<dbReference type="Proteomes" id="UP000276133">
    <property type="component" value="Unassembled WGS sequence"/>
</dbReference>
<comment type="caution">
    <text evidence="1">The sequence shown here is derived from an EMBL/GenBank/DDBJ whole genome shotgun (WGS) entry which is preliminary data.</text>
</comment>
<sequence>YLSSDNGLGVVNKICAQLNSECEQAGEQHAKDDSHQHQSQQISFILEEKILTPDSKLRPFTIFVFILRHGFDGISIEKTQILTLCESVTFRQIN</sequence>
<evidence type="ECO:0000313" key="1">
    <source>
        <dbReference type="EMBL" id="RMZ97933.1"/>
    </source>
</evidence>